<feature type="domain" description="Rhodopsin" evidence="8">
    <location>
        <begin position="150"/>
        <end position="343"/>
    </location>
</feature>
<feature type="transmembrane region" description="Helical" evidence="7">
    <location>
        <begin position="319"/>
        <end position="338"/>
    </location>
</feature>
<name>A0AA39UZE0_9LECA</name>
<proteinExistence type="inferred from homology"/>
<keyword evidence="4 7" id="KW-0472">Membrane</keyword>
<comment type="similarity">
    <text evidence="5">Belongs to the SAT4 family.</text>
</comment>
<dbReference type="GO" id="GO:0016020">
    <property type="term" value="C:membrane"/>
    <property type="evidence" value="ECO:0007669"/>
    <property type="project" value="UniProtKB-SubCell"/>
</dbReference>
<feature type="transmembrane region" description="Helical" evidence="7">
    <location>
        <begin position="42"/>
        <end position="64"/>
    </location>
</feature>
<evidence type="ECO:0000256" key="4">
    <source>
        <dbReference type="ARBA" id="ARBA00023136"/>
    </source>
</evidence>
<dbReference type="InterPro" id="IPR049326">
    <property type="entry name" value="Rhodopsin_dom_fungi"/>
</dbReference>
<dbReference type="Proteomes" id="UP001166286">
    <property type="component" value="Unassembled WGS sequence"/>
</dbReference>
<organism evidence="9 10">
    <name type="scientific">Cladonia borealis</name>
    <dbReference type="NCBI Taxonomy" id="184061"/>
    <lineage>
        <taxon>Eukaryota</taxon>
        <taxon>Fungi</taxon>
        <taxon>Dikarya</taxon>
        <taxon>Ascomycota</taxon>
        <taxon>Pezizomycotina</taxon>
        <taxon>Lecanoromycetes</taxon>
        <taxon>OSLEUM clade</taxon>
        <taxon>Lecanoromycetidae</taxon>
        <taxon>Lecanorales</taxon>
        <taxon>Lecanorineae</taxon>
        <taxon>Cladoniaceae</taxon>
        <taxon>Cladonia</taxon>
    </lineage>
</organism>
<dbReference type="EMBL" id="JAFEKC020000018">
    <property type="protein sequence ID" value="KAK0509622.1"/>
    <property type="molecule type" value="Genomic_DNA"/>
</dbReference>
<dbReference type="PANTHER" id="PTHR33048:SF157">
    <property type="entry name" value="INTEGRAL MEMBRANE PROTEIN"/>
    <property type="match status" value="1"/>
</dbReference>
<evidence type="ECO:0000313" key="9">
    <source>
        <dbReference type="EMBL" id="KAK0509622.1"/>
    </source>
</evidence>
<feature type="transmembrane region" description="Helical" evidence="7">
    <location>
        <begin position="6"/>
        <end position="30"/>
    </location>
</feature>
<keyword evidence="3 7" id="KW-1133">Transmembrane helix</keyword>
<gene>
    <name evidence="9" type="ORF">JMJ35_008016</name>
</gene>
<evidence type="ECO:0000313" key="10">
    <source>
        <dbReference type="Proteomes" id="UP001166286"/>
    </source>
</evidence>
<evidence type="ECO:0000259" key="8">
    <source>
        <dbReference type="Pfam" id="PF20684"/>
    </source>
</evidence>
<evidence type="ECO:0000256" key="3">
    <source>
        <dbReference type="ARBA" id="ARBA00022989"/>
    </source>
</evidence>
<accession>A0AA39UZE0</accession>
<evidence type="ECO:0000256" key="7">
    <source>
        <dbReference type="SAM" id="Phobius"/>
    </source>
</evidence>
<evidence type="ECO:0000256" key="5">
    <source>
        <dbReference type="ARBA" id="ARBA00038359"/>
    </source>
</evidence>
<feature type="transmembrane region" description="Helical" evidence="7">
    <location>
        <begin position="234"/>
        <end position="254"/>
    </location>
</feature>
<feature type="region of interest" description="Disordered" evidence="6">
    <location>
        <begin position="395"/>
        <end position="414"/>
    </location>
</feature>
<dbReference type="AlphaFoldDB" id="A0AA39UZE0"/>
<protein>
    <recommendedName>
        <fullName evidence="8">Rhodopsin domain-containing protein</fullName>
    </recommendedName>
</protein>
<comment type="caution">
    <text evidence="9">The sequence shown here is derived from an EMBL/GenBank/DDBJ whole genome shotgun (WGS) entry which is preliminary data.</text>
</comment>
<keyword evidence="2 7" id="KW-0812">Transmembrane</keyword>
<feature type="transmembrane region" description="Helical" evidence="7">
    <location>
        <begin position="150"/>
        <end position="172"/>
    </location>
</feature>
<evidence type="ECO:0000256" key="1">
    <source>
        <dbReference type="ARBA" id="ARBA00004141"/>
    </source>
</evidence>
<comment type="subcellular location">
    <subcellularLocation>
        <location evidence="1">Membrane</location>
        <topology evidence="1">Multi-pass membrane protein</topology>
    </subcellularLocation>
</comment>
<reference evidence="9" key="1">
    <citation type="submission" date="2023-03" db="EMBL/GenBank/DDBJ databases">
        <title>Complete genome of Cladonia borealis.</title>
        <authorList>
            <person name="Park H."/>
        </authorList>
    </citation>
    <scope>NUCLEOTIDE SEQUENCE</scope>
    <source>
        <strain evidence="9">ANT050790</strain>
    </source>
</reference>
<dbReference type="PANTHER" id="PTHR33048">
    <property type="entry name" value="PTH11-LIKE INTEGRAL MEMBRANE PROTEIN (AFU_ORTHOLOGUE AFUA_5G11245)"/>
    <property type="match status" value="1"/>
</dbReference>
<keyword evidence="10" id="KW-1185">Reference proteome</keyword>
<sequence length="414" mass="45164">MTGVNEANVIATCVTFIVLGIVAVSLRFFVRRGSKIELGADDWLIVVSLIMLIAFSIVIIVGAAEHTIGSHSAPPNTAAFFLNGSEKSVLLQKVSLRIRSSGYDPACAGEDILLPNFGNVFPWANDSNSVSIAYYNTPKHFCIGDAGFCFLFALILLQVLSLGSVKLSILFFYRRIFRGKIFDIVSWTMIATTIVWTVVFEFLFIFQCGTNFSAAFGTIQEGQEYCSDESARQIGFAVTDVFADLVLLVLPMPIVWRLQLPIKQKLAVSGVLLLGSMAIAASFVRMVFFAETLGASFLSHPKFFGIPTTDHSGLVSLGIFWSLLEIGVAVPVACLPTLRPLFRGFSLESVISGLRSMISLSSVHSQQRKKPQGSYDLKSRTGSFEMASEVPFRHQTGFAKPHGSQGEDSISSHV</sequence>
<feature type="transmembrane region" description="Helical" evidence="7">
    <location>
        <begin position="184"/>
        <end position="206"/>
    </location>
</feature>
<evidence type="ECO:0000256" key="2">
    <source>
        <dbReference type="ARBA" id="ARBA00022692"/>
    </source>
</evidence>
<feature type="transmembrane region" description="Helical" evidence="7">
    <location>
        <begin position="266"/>
        <end position="288"/>
    </location>
</feature>
<dbReference type="Pfam" id="PF20684">
    <property type="entry name" value="Fung_rhodopsin"/>
    <property type="match status" value="1"/>
</dbReference>
<evidence type="ECO:0000256" key="6">
    <source>
        <dbReference type="SAM" id="MobiDB-lite"/>
    </source>
</evidence>
<dbReference type="InterPro" id="IPR052337">
    <property type="entry name" value="SAT4-like"/>
</dbReference>